<sequence>MINPPSRAALRRSRALLPALALCAAAAAPAYADDANPAPVTLTQDAAYLTLENGLVQIRVERSDGYLASIRQHDAGGWHDLGVTDQHAAYEAHGDDFENDPEKAMYWDANADVAVVPPGLKEDRKGYFRIRDGEADIRIVSRTSDRAEVSVRSKPTPLFPFDVDFHYVVTKGKSGFYAYAVVHHGSDQPAATFYQNRFVVKTVMDGTFDQWAIGGGKFVPIPQGEIVKQLSDATFQLSDGTIKTKYMNSVYWSQVPVYGYVGPHRGLWMIEASPEYHNGGPVKQGQTLHDNVLLRVLQSVHFGASPVVLKDGEEWRKVYGPFFVYLNRGEGPAALWQDAARQHENEAANWPYAWVDEPAYQKTRGEVSGAVTLAGGAPATNAWAILSDPDVPWSAQNKGYAFWSTLGPDGRFDLKHVIPGTYDLYVSGADQPQDLVVRRVKVLADGRVDLGTIAWPDEAHGERLWQIGRFDRSAAEFRSGGDARNFQMFRRYAQQFPHDVDYVIGESRPARDWNYAQWTLYNEHPEWRIRFDVPHPRSGTATLTIGFASSQPARGRKLTDLRVKVNGTEVAAIHLPKTGTAGYRGGAQDSQYNVRAITFDAALLKAGSNAISLYHADAAPFARFTAVSADAGAPADTTPGQVMYDALRLEVEPAASP</sequence>
<dbReference type="Pfam" id="PF06045">
    <property type="entry name" value="Rhamnogal_lyase"/>
    <property type="match status" value="1"/>
</dbReference>
<dbReference type="CDD" id="cd10320">
    <property type="entry name" value="RGL4_N"/>
    <property type="match status" value="1"/>
</dbReference>
<dbReference type="GO" id="GO:0030246">
    <property type="term" value="F:carbohydrate binding"/>
    <property type="evidence" value="ECO:0007669"/>
    <property type="project" value="InterPro"/>
</dbReference>
<accession>A0A1H7LXV2</accession>
<dbReference type="GO" id="GO:0016829">
    <property type="term" value="F:lyase activity"/>
    <property type="evidence" value="ECO:0007669"/>
    <property type="project" value="UniProtKB-KW"/>
</dbReference>
<dbReference type="InterPro" id="IPR029411">
    <property type="entry name" value="RG-lyase_III"/>
</dbReference>
<feature type="domain" description="Rhamnogalacturonan lyase" evidence="4">
    <location>
        <begin position="379"/>
        <end position="433"/>
    </location>
</feature>
<dbReference type="InterPro" id="IPR029413">
    <property type="entry name" value="RG-lyase_II"/>
</dbReference>
<dbReference type="EMBL" id="FOAJ01000004">
    <property type="protein sequence ID" value="SEL03137.1"/>
    <property type="molecule type" value="Genomic_DNA"/>
</dbReference>
<name>A0A1H7LXV2_9BURK</name>
<evidence type="ECO:0000313" key="6">
    <source>
        <dbReference type="Proteomes" id="UP000199120"/>
    </source>
</evidence>
<keyword evidence="5" id="KW-0456">Lyase</keyword>
<dbReference type="CDD" id="cd10316">
    <property type="entry name" value="RGL4_M"/>
    <property type="match status" value="1"/>
</dbReference>
<keyword evidence="1 2" id="KW-0732">Signal</keyword>
<evidence type="ECO:0000256" key="2">
    <source>
        <dbReference type="SAM" id="SignalP"/>
    </source>
</evidence>
<dbReference type="STRING" id="416943.SAMN05445871_3656"/>
<feature type="signal peptide" evidence="2">
    <location>
        <begin position="1"/>
        <end position="32"/>
    </location>
</feature>
<dbReference type="CDD" id="cd10317">
    <property type="entry name" value="RGL4_C"/>
    <property type="match status" value="1"/>
</dbReference>
<dbReference type="Gene3D" id="2.60.40.1120">
    <property type="entry name" value="Carboxypeptidase-like, regulatory domain"/>
    <property type="match status" value="1"/>
</dbReference>
<feature type="domain" description="Rhamnogalacturonan lyase" evidence="3">
    <location>
        <begin position="463"/>
        <end position="649"/>
    </location>
</feature>
<organism evidence="5 6">
    <name type="scientific">Paraburkholderia caballeronis</name>
    <dbReference type="NCBI Taxonomy" id="416943"/>
    <lineage>
        <taxon>Bacteria</taxon>
        <taxon>Pseudomonadati</taxon>
        <taxon>Pseudomonadota</taxon>
        <taxon>Betaproteobacteria</taxon>
        <taxon>Burkholderiales</taxon>
        <taxon>Burkholderiaceae</taxon>
        <taxon>Paraburkholderia</taxon>
    </lineage>
</organism>
<dbReference type="OrthoDB" id="101122at2"/>
<dbReference type="Pfam" id="PF14686">
    <property type="entry name" value="fn3_3"/>
    <property type="match status" value="1"/>
</dbReference>
<dbReference type="Gene3D" id="2.70.98.10">
    <property type="match status" value="1"/>
</dbReference>
<dbReference type="RefSeq" id="WP_090547558.1">
    <property type="nucleotide sequence ID" value="NZ_FNSR01000002.1"/>
</dbReference>
<dbReference type="Proteomes" id="UP000199120">
    <property type="component" value="Unassembled WGS sequence"/>
</dbReference>
<evidence type="ECO:0000256" key="1">
    <source>
        <dbReference type="ARBA" id="ARBA00022729"/>
    </source>
</evidence>
<dbReference type="SUPFAM" id="SSF49452">
    <property type="entry name" value="Starch-binding domain-like"/>
    <property type="match status" value="1"/>
</dbReference>
<keyword evidence="6" id="KW-1185">Reference proteome</keyword>
<dbReference type="InterPro" id="IPR014718">
    <property type="entry name" value="GH-type_carb-bd"/>
</dbReference>
<dbReference type="InterPro" id="IPR010325">
    <property type="entry name" value="Rhamnogal_lyase"/>
</dbReference>
<dbReference type="InterPro" id="IPR008979">
    <property type="entry name" value="Galactose-bd-like_sf"/>
</dbReference>
<dbReference type="InterPro" id="IPR051850">
    <property type="entry name" value="Polysacch_Lyase_4"/>
</dbReference>
<dbReference type="SUPFAM" id="SSF49785">
    <property type="entry name" value="Galactose-binding domain-like"/>
    <property type="match status" value="1"/>
</dbReference>
<reference evidence="6" key="1">
    <citation type="submission" date="2016-10" db="EMBL/GenBank/DDBJ databases">
        <authorList>
            <person name="Varghese N."/>
            <person name="Submissions S."/>
        </authorList>
    </citation>
    <scope>NUCLEOTIDE SEQUENCE [LARGE SCALE GENOMIC DNA]</scope>
    <source>
        <strain evidence="6">LMG 26416</strain>
    </source>
</reference>
<dbReference type="InterPro" id="IPR013784">
    <property type="entry name" value="Carb-bd-like_fold"/>
</dbReference>
<gene>
    <name evidence="5" type="ORF">SAMN05192542_104520</name>
</gene>
<evidence type="ECO:0000259" key="4">
    <source>
        <dbReference type="Pfam" id="PF14686"/>
    </source>
</evidence>
<dbReference type="PANTHER" id="PTHR32018:SF1">
    <property type="entry name" value="RHAMNOGALACTURONAN ENDOLYASE"/>
    <property type="match status" value="1"/>
</dbReference>
<dbReference type="Pfam" id="PF14683">
    <property type="entry name" value="CBM-like"/>
    <property type="match status" value="1"/>
</dbReference>
<feature type="chain" id="PRO_5030029068" evidence="2">
    <location>
        <begin position="33"/>
        <end position="657"/>
    </location>
</feature>
<evidence type="ECO:0000313" key="5">
    <source>
        <dbReference type="EMBL" id="SEL03137.1"/>
    </source>
</evidence>
<dbReference type="Gene3D" id="2.60.120.260">
    <property type="entry name" value="Galactose-binding domain-like"/>
    <property type="match status" value="1"/>
</dbReference>
<proteinExistence type="predicted"/>
<protein>
    <submittedName>
        <fullName evidence="5">Rhamnogalacturonan endolyase</fullName>
    </submittedName>
</protein>
<evidence type="ECO:0000259" key="3">
    <source>
        <dbReference type="Pfam" id="PF14683"/>
    </source>
</evidence>
<dbReference type="AlphaFoldDB" id="A0A1H7LXV2"/>
<dbReference type="PANTHER" id="PTHR32018">
    <property type="entry name" value="RHAMNOGALACTURONATE LYASE FAMILY PROTEIN"/>
    <property type="match status" value="1"/>
</dbReference>